<dbReference type="AlphaFoldDB" id="A0A559KEC4"/>
<name>A0A559KEC4_9BACL</name>
<evidence type="ECO:0000313" key="9">
    <source>
        <dbReference type="EMBL" id="TVY10480.1"/>
    </source>
</evidence>
<dbReference type="InterPro" id="IPR000515">
    <property type="entry name" value="MetI-like"/>
</dbReference>
<keyword evidence="2 7" id="KW-0813">Transport</keyword>
<dbReference type="PANTHER" id="PTHR43744">
    <property type="entry name" value="ABC TRANSPORTER PERMEASE PROTEIN MG189-RELATED-RELATED"/>
    <property type="match status" value="1"/>
</dbReference>
<keyword evidence="3" id="KW-1003">Cell membrane</keyword>
<dbReference type="Proteomes" id="UP000317036">
    <property type="component" value="Unassembled WGS sequence"/>
</dbReference>
<evidence type="ECO:0000259" key="8">
    <source>
        <dbReference type="PROSITE" id="PS50928"/>
    </source>
</evidence>
<dbReference type="SUPFAM" id="SSF161098">
    <property type="entry name" value="MetI-like"/>
    <property type="match status" value="1"/>
</dbReference>
<accession>A0A559KEC4</accession>
<dbReference type="InterPro" id="IPR035906">
    <property type="entry name" value="MetI-like_sf"/>
</dbReference>
<dbReference type="EMBL" id="VNJI01000008">
    <property type="protein sequence ID" value="TVY10480.1"/>
    <property type="molecule type" value="Genomic_DNA"/>
</dbReference>
<feature type="transmembrane region" description="Helical" evidence="7">
    <location>
        <begin position="195"/>
        <end position="215"/>
    </location>
</feature>
<evidence type="ECO:0000313" key="10">
    <source>
        <dbReference type="Proteomes" id="UP000317036"/>
    </source>
</evidence>
<evidence type="ECO:0000256" key="1">
    <source>
        <dbReference type="ARBA" id="ARBA00004651"/>
    </source>
</evidence>
<feature type="transmembrane region" description="Helical" evidence="7">
    <location>
        <begin position="71"/>
        <end position="95"/>
    </location>
</feature>
<dbReference type="CDD" id="cd06261">
    <property type="entry name" value="TM_PBP2"/>
    <property type="match status" value="1"/>
</dbReference>
<evidence type="ECO:0000256" key="4">
    <source>
        <dbReference type="ARBA" id="ARBA00022692"/>
    </source>
</evidence>
<comment type="similarity">
    <text evidence="7">Belongs to the binding-protein-dependent transport system permease family.</text>
</comment>
<evidence type="ECO:0000256" key="6">
    <source>
        <dbReference type="ARBA" id="ARBA00023136"/>
    </source>
</evidence>
<feature type="transmembrane region" description="Helical" evidence="7">
    <location>
        <begin position="242"/>
        <end position="261"/>
    </location>
</feature>
<keyword evidence="6 7" id="KW-0472">Membrane</keyword>
<evidence type="ECO:0000256" key="3">
    <source>
        <dbReference type="ARBA" id="ARBA00022475"/>
    </source>
</evidence>
<evidence type="ECO:0000256" key="7">
    <source>
        <dbReference type="RuleBase" id="RU363032"/>
    </source>
</evidence>
<gene>
    <name evidence="9" type="ORF">FPZ49_08795</name>
</gene>
<feature type="domain" description="ABC transmembrane type-1" evidence="8">
    <location>
        <begin position="72"/>
        <end position="261"/>
    </location>
</feature>
<reference evidence="9 10" key="1">
    <citation type="submission" date="2019-07" db="EMBL/GenBank/DDBJ databases">
        <authorList>
            <person name="Kim J."/>
        </authorList>
    </citation>
    <scope>NUCLEOTIDE SEQUENCE [LARGE SCALE GENOMIC DNA]</scope>
    <source>
        <strain evidence="9 10">JC52</strain>
    </source>
</reference>
<feature type="transmembrane region" description="Helical" evidence="7">
    <location>
        <begin position="12"/>
        <end position="33"/>
    </location>
</feature>
<dbReference type="RefSeq" id="WP_144845612.1">
    <property type="nucleotide sequence ID" value="NZ_VNJI01000008.1"/>
</dbReference>
<organism evidence="9 10">
    <name type="scientific">Paenibacillus cremeus</name>
    <dbReference type="NCBI Taxonomy" id="2163881"/>
    <lineage>
        <taxon>Bacteria</taxon>
        <taxon>Bacillati</taxon>
        <taxon>Bacillota</taxon>
        <taxon>Bacilli</taxon>
        <taxon>Bacillales</taxon>
        <taxon>Paenibacillaceae</taxon>
        <taxon>Paenibacillus</taxon>
    </lineage>
</organism>
<dbReference type="Gene3D" id="1.10.3720.10">
    <property type="entry name" value="MetI-like"/>
    <property type="match status" value="1"/>
</dbReference>
<comment type="subcellular location">
    <subcellularLocation>
        <location evidence="1 7">Cell membrane</location>
        <topology evidence="1 7">Multi-pass membrane protein</topology>
    </subcellularLocation>
</comment>
<dbReference type="PANTHER" id="PTHR43744:SF12">
    <property type="entry name" value="ABC TRANSPORTER PERMEASE PROTEIN MG189-RELATED"/>
    <property type="match status" value="1"/>
</dbReference>
<feature type="transmembrane region" description="Helical" evidence="7">
    <location>
        <begin position="107"/>
        <end position="128"/>
    </location>
</feature>
<comment type="caution">
    <text evidence="9">The sequence shown here is derived from an EMBL/GenBank/DDBJ whole genome shotgun (WGS) entry which is preliminary data.</text>
</comment>
<dbReference type="GO" id="GO:0055085">
    <property type="term" value="P:transmembrane transport"/>
    <property type="evidence" value="ECO:0007669"/>
    <property type="project" value="InterPro"/>
</dbReference>
<protein>
    <submittedName>
        <fullName evidence="9">Carbohydrate ABC transporter permease</fullName>
    </submittedName>
</protein>
<feature type="transmembrane region" description="Helical" evidence="7">
    <location>
        <begin position="134"/>
        <end position="156"/>
    </location>
</feature>
<dbReference type="Pfam" id="PF00528">
    <property type="entry name" value="BPD_transp_1"/>
    <property type="match status" value="1"/>
</dbReference>
<sequence>MKTSQQVPAKSLIYVWLGAGAISTLLPFVWMVLSSLKTRNEMTSVPPAVLPSTPQWGNYPSALSMAPFLRYFFNTLLVAGGTTLAVVLTSILAGFAFAKLDFKFKNYVFVGMISLMMIPGEMLVITNFQTVVNFGWIDSYLAMIVPFAVNIFYIYLMRNYFIGIPGTLYNAAKVDGCSDWQFLWKILVQNAKPGIVTVGILTFINSWNAFLWPFLVTNDPKMRLLNNGLVAFVTEAGSDPQLQMAASTMIVIPIVIVYFFARKQIINGIGGGTGGTKS</sequence>
<dbReference type="PROSITE" id="PS50928">
    <property type="entry name" value="ABC_TM1"/>
    <property type="match status" value="1"/>
</dbReference>
<dbReference type="GO" id="GO:0005886">
    <property type="term" value="C:plasma membrane"/>
    <property type="evidence" value="ECO:0007669"/>
    <property type="project" value="UniProtKB-SubCell"/>
</dbReference>
<evidence type="ECO:0000256" key="2">
    <source>
        <dbReference type="ARBA" id="ARBA00022448"/>
    </source>
</evidence>
<dbReference type="OrthoDB" id="9771544at2"/>
<evidence type="ECO:0000256" key="5">
    <source>
        <dbReference type="ARBA" id="ARBA00022989"/>
    </source>
</evidence>
<keyword evidence="10" id="KW-1185">Reference proteome</keyword>
<keyword evidence="4 7" id="KW-0812">Transmembrane</keyword>
<keyword evidence="5 7" id="KW-1133">Transmembrane helix</keyword>
<proteinExistence type="inferred from homology"/>